<keyword evidence="2" id="KW-1185">Reference proteome</keyword>
<organism evidence="2">
    <name type="scientific">Spathaspora passalidarum (strain NRRL Y-27907 / 11-Y1)</name>
    <dbReference type="NCBI Taxonomy" id="619300"/>
    <lineage>
        <taxon>Eukaryota</taxon>
        <taxon>Fungi</taxon>
        <taxon>Dikarya</taxon>
        <taxon>Ascomycota</taxon>
        <taxon>Saccharomycotina</taxon>
        <taxon>Pichiomycetes</taxon>
        <taxon>Debaryomycetaceae</taxon>
        <taxon>Spathaspora</taxon>
    </lineage>
</organism>
<sequence>MSNIIQASSVHGLTTTLTVSNFLLESLNLQDILDVNFSSASVVQLTKYPTPYFIRQDKKNKKKTVKVFNGNGEQVFTFERLSCLNPVWRMLTFPARQEVATIKIGLTSRSVDFHTKEGITHRDVFLDIGLNGRYRSFYLNDGYKYSWSSSTKYLEKVINPNGKLEETRLRVAKVKLMRQFKLDFEILVDEDNIDPEIALSTAFISMFTQWGTGNYTDTIGPTFIPPKPIAEEVEPEEQQDKPITLVIENPDGSNLQISSE</sequence>
<dbReference type="eggNOG" id="ENOG502RZHZ">
    <property type="taxonomic scope" value="Eukaryota"/>
</dbReference>
<dbReference type="GeneID" id="18870705"/>
<evidence type="ECO:0000313" key="1">
    <source>
        <dbReference type="EMBL" id="EGW35128.1"/>
    </source>
</evidence>
<proteinExistence type="predicted"/>
<dbReference type="HOGENOM" id="CLU_1023160_0_0_1"/>
<reference evidence="1 2" key="1">
    <citation type="journal article" date="2011" name="Proc. Natl. Acad. Sci. U.S.A.">
        <title>Comparative genomics of xylose-fermenting fungi for enhanced biofuel production.</title>
        <authorList>
            <person name="Wohlbach D.J."/>
            <person name="Kuo A."/>
            <person name="Sato T.K."/>
            <person name="Potts K.M."/>
            <person name="Salamov A.A."/>
            <person name="LaButti K.M."/>
            <person name="Sun H."/>
            <person name="Clum A."/>
            <person name="Pangilinan J.L."/>
            <person name="Lindquist E.A."/>
            <person name="Lucas S."/>
            <person name="Lapidus A."/>
            <person name="Jin M."/>
            <person name="Gunawan C."/>
            <person name="Balan V."/>
            <person name="Dale B.E."/>
            <person name="Jeffries T.W."/>
            <person name="Zinkel R."/>
            <person name="Barry K.W."/>
            <person name="Grigoriev I.V."/>
            <person name="Gasch A.P."/>
        </authorList>
    </citation>
    <scope>NUCLEOTIDE SEQUENCE [LARGE SCALE GENOMIC DNA]</scope>
    <source>
        <strain evidence="2">NRRL Y-27907 / 11-Y1</strain>
    </source>
</reference>
<dbReference type="AlphaFoldDB" id="G3AFY9"/>
<gene>
    <name evidence="1" type="ORF">SPAPADRAFT_146037</name>
</gene>
<dbReference type="EMBL" id="GL996499">
    <property type="protein sequence ID" value="EGW35128.1"/>
    <property type="molecule type" value="Genomic_DNA"/>
</dbReference>
<evidence type="ECO:0000313" key="2">
    <source>
        <dbReference type="Proteomes" id="UP000000709"/>
    </source>
</evidence>
<dbReference type="Proteomes" id="UP000000709">
    <property type="component" value="Unassembled WGS sequence"/>
</dbReference>
<dbReference type="OMA" id="DFHNKPG"/>
<dbReference type="RefSeq" id="XP_007372540.1">
    <property type="nucleotide sequence ID" value="XM_007372478.1"/>
</dbReference>
<dbReference type="InParanoid" id="G3AFY9"/>
<dbReference type="OrthoDB" id="4009808at2759"/>
<dbReference type="KEGG" id="spaa:SPAPADRAFT_146037"/>
<accession>G3AFY9</accession>
<protein>
    <submittedName>
        <fullName evidence="1">Uncharacterized protein</fullName>
    </submittedName>
</protein>
<name>G3AFY9_SPAPN</name>